<dbReference type="Proteomes" id="UP000319449">
    <property type="component" value="Unassembled WGS sequence"/>
</dbReference>
<gene>
    <name evidence="2" type="ORF">JN12_00381</name>
</gene>
<comment type="caution">
    <text evidence="2">The sequence shown here is derived from an EMBL/GenBank/DDBJ whole genome shotgun (WGS) entry which is preliminary data.</text>
</comment>
<reference evidence="2 3" key="1">
    <citation type="submission" date="2019-07" db="EMBL/GenBank/DDBJ databases">
        <title>Genomic Encyclopedia of Archaeal and Bacterial Type Strains, Phase II (KMG-II): from individual species to whole genera.</title>
        <authorList>
            <person name="Goeker M."/>
        </authorList>
    </citation>
    <scope>NUCLEOTIDE SEQUENCE [LARGE SCALE GENOMIC DNA]</scope>
    <source>
        <strain evidence="2 3">ATCC BAA-1139</strain>
    </source>
</reference>
<accession>A0A562WS22</accession>
<dbReference type="OrthoDB" id="5037876at2"/>
<dbReference type="RefSeq" id="WP_145017523.1">
    <property type="nucleotide sequence ID" value="NZ_VLLN01000002.1"/>
</dbReference>
<organism evidence="2 3">
    <name type="scientific">Geobacter argillaceus</name>
    <dbReference type="NCBI Taxonomy" id="345631"/>
    <lineage>
        <taxon>Bacteria</taxon>
        <taxon>Pseudomonadati</taxon>
        <taxon>Thermodesulfobacteriota</taxon>
        <taxon>Desulfuromonadia</taxon>
        <taxon>Geobacterales</taxon>
        <taxon>Geobacteraceae</taxon>
        <taxon>Geobacter</taxon>
    </lineage>
</organism>
<feature type="signal peptide" evidence="1">
    <location>
        <begin position="1"/>
        <end position="17"/>
    </location>
</feature>
<name>A0A562WS22_9BACT</name>
<feature type="chain" id="PRO_5022065565" evidence="1">
    <location>
        <begin position="18"/>
        <end position="479"/>
    </location>
</feature>
<protein>
    <submittedName>
        <fullName evidence="2">Uncharacterized protein</fullName>
    </submittedName>
</protein>
<keyword evidence="1" id="KW-0732">Signal</keyword>
<dbReference type="AlphaFoldDB" id="A0A562WS22"/>
<dbReference type="EMBL" id="VLLN01000002">
    <property type="protein sequence ID" value="TWJ32970.1"/>
    <property type="molecule type" value="Genomic_DNA"/>
</dbReference>
<proteinExistence type="predicted"/>
<sequence>MSAASLAVLTGALFLAAAPDFGEIEQHIDPQLAASIERIEIVNVNGTFSHIEYQTTPNPIIPVTPPLSGYTIIDPKLIPFGPCPVNGPELSRPDNRPCGFLLDLGQKTTALNVLPFDRLELVGNVTGSWQIAMADTNLALKEDNIPFARLETGGPFSLPLPAPTGRLDPTRARQFVFILTSRHGSLDMRQIRLHRNERIPANNIRGIWLWDRRKIIDSGKEVINELVSRDINRVYIQIHDHPGELIPFLLAAGQAGIAVYALDGSPSYVNAPEKLLQRLGAVLAHNRAHPEAPFAGFQIDVEPYLLKDFNLKRDIYAARFTTLISSLRKHAAGALPVSVVIPLWFDQVPAGDRSLAQRTVAEADEVVVMAYRTTLDAIVNSAVTTLAWGERLGKPVLLGIELSRLPDEEHRVLEKSHQGGTGTVLLGGTRWRERQSYRVYGGNLSFAGKQHELGAILEHPPPFSSFAGWVLHDYEALDR</sequence>
<evidence type="ECO:0000313" key="3">
    <source>
        <dbReference type="Proteomes" id="UP000319449"/>
    </source>
</evidence>
<evidence type="ECO:0000313" key="2">
    <source>
        <dbReference type="EMBL" id="TWJ32970.1"/>
    </source>
</evidence>
<keyword evidence="3" id="KW-1185">Reference proteome</keyword>
<evidence type="ECO:0000256" key="1">
    <source>
        <dbReference type="SAM" id="SignalP"/>
    </source>
</evidence>